<dbReference type="Pfam" id="PF07470">
    <property type="entry name" value="Glyco_hydro_88"/>
    <property type="match status" value="1"/>
</dbReference>
<sequence>MPSPLTVEGLLAKDIHEKIEQLINNLISIKDETGHFLQRLPDGRVIDTKGWNGWEWTHGIGLYGLYQYHALTSSSTVLKMIQDWFSARLAEGTTKNINTMAALLTLASIYEETGGRGYLPWLDS</sequence>
<organism evidence="2 3">
    <name type="scientific">Exophiala viscosa</name>
    <dbReference type="NCBI Taxonomy" id="2486360"/>
    <lineage>
        <taxon>Eukaryota</taxon>
        <taxon>Fungi</taxon>
        <taxon>Dikarya</taxon>
        <taxon>Ascomycota</taxon>
        <taxon>Pezizomycotina</taxon>
        <taxon>Eurotiomycetes</taxon>
        <taxon>Chaetothyriomycetidae</taxon>
        <taxon>Chaetothyriales</taxon>
        <taxon>Herpotrichiellaceae</taxon>
        <taxon>Exophiala</taxon>
    </lineage>
</organism>
<gene>
    <name evidence="2" type="ORF">EDD36DRAFT_469417</name>
</gene>
<proteinExistence type="predicted"/>
<evidence type="ECO:0000313" key="3">
    <source>
        <dbReference type="Proteomes" id="UP001203852"/>
    </source>
</evidence>
<dbReference type="InterPro" id="IPR010905">
    <property type="entry name" value="Glyco_hydro_88"/>
</dbReference>
<keyword evidence="1 2" id="KW-0378">Hydrolase</keyword>
<dbReference type="Gene3D" id="1.50.10.10">
    <property type="match status" value="1"/>
</dbReference>
<accession>A0AAN6DN09</accession>
<dbReference type="InterPro" id="IPR052043">
    <property type="entry name" value="PolySaccharide_Degr_Enz"/>
</dbReference>
<name>A0AAN6DN09_9EURO</name>
<dbReference type="InterPro" id="IPR008928">
    <property type="entry name" value="6-hairpin_glycosidase_sf"/>
</dbReference>
<dbReference type="GO" id="GO:0005975">
    <property type="term" value="P:carbohydrate metabolic process"/>
    <property type="evidence" value="ECO:0007669"/>
    <property type="project" value="InterPro"/>
</dbReference>
<dbReference type="PANTHER" id="PTHR33886:SF8">
    <property type="entry name" value="UNSATURATED RHAMNOGALACTURONAN HYDROLASE (EUROFUNG)"/>
    <property type="match status" value="1"/>
</dbReference>
<dbReference type="EMBL" id="MU404363">
    <property type="protein sequence ID" value="KAI1608532.1"/>
    <property type="molecule type" value="Genomic_DNA"/>
</dbReference>
<comment type="caution">
    <text evidence="2">The sequence shown here is derived from an EMBL/GenBank/DDBJ whole genome shotgun (WGS) entry which is preliminary data.</text>
</comment>
<protein>
    <submittedName>
        <fullName evidence="2">Glycosyl hydrolase, family 88</fullName>
    </submittedName>
</protein>
<dbReference type="AlphaFoldDB" id="A0AAN6DN09"/>
<dbReference type="SUPFAM" id="SSF48208">
    <property type="entry name" value="Six-hairpin glycosidases"/>
    <property type="match status" value="1"/>
</dbReference>
<reference evidence="2" key="1">
    <citation type="journal article" date="2022" name="bioRxiv">
        <title>Deciphering the potential niche of two novel black yeast fungi from a biological soil crust based on their genomes, phenotypes, and melanin regulation.</title>
        <authorList>
            <consortium name="DOE Joint Genome Institute"/>
            <person name="Carr E.C."/>
            <person name="Barton Q."/>
            <person name="Grambo S."/>
            <person name="Sullivan M."/>
            <person name="Renfro C.M."/>
            <person name="Kuo A."/>
            <person name="Pangilinan J."/>
            <person name="Lipzen A."/>
            <person name="Keymanesh K."/>
            <person name="Savage E."/>
            <person name="Barry K."/>
            <person name="Grigoriev I.V."/>
            <person name="Riekhof W.R."/>
            <person name="Harris S.S."/>
        </authorList>
    </citation>
    <scope>NUCLEOTIDE SEQUENCE</scope>
    <source>
        <strain evidence="2">JF 03-4F</strain>
    </source>
</reference>
<dbReference type="GO" id="GO:0016787">
    <property type="term" value="F:hydrolase activity"/>
    <property type="evidence" value="ECO:0007669"/>
    <property type="project" value="UniProtKB-KW"/>
</dbReference>
<evidence type="ECO:0000256" key="1">
    <source>
        <dbReference type="ARBA" id="ARBA00022801"/>
    </source>
</evidence>
<keyword evidence="3" id="KW-1185">Reference proteome</keyword>
<dbReference type="PANTHER" id="PTHR33886">
    <property type="entry name" value="UNSATURATED RHAMNOGALACTURONAN HYDROLASE (EUROFUNG)"/>
    <property type="match status" value="1"/>
</dbReference>
<dbReference type="InterPro" id="IPR012341">
    <property type="entry name" value="6hp_glycosidase-like_sf"/>
</dbReference>
<dbReference type="Proteomes" id="UP001203852">
    <property type="component" value="Unassembled WGS sequence"/>
</dbReference>
<evidence type="ECO:0000313" key="2">
    <source>
        <dbReference type="EMBL" id="KAI1608532.1"/>
    </source>
</evidence>